<dbReference type="Proteomes" id="UP000016922">
    <property type="component" value="Unassembled WGS sequence"/>
</dbReference>
<keyword evidence="3" id="KW-1185">Reference proteome</keyword>
<evidence type="ECO:0000256" key="1">
    <source>
        <dbReference type="SAM" id="MobiDB-lite"/>
    </source>
</evidence>
<feature type="compositionally biased region" description="Basic and acidic residues" evidence="1">
    <location>
        <begin position="733"/>
        <end position="756"/>
    </location>
</feature>
<feature type="region of interest" description="Disordered" evidence="1">
    <location>
        <begin position="721"/>
        <end position="756"/>
    </location>
</feature>
<proteinExistence type="predicted"/>
<dbReference type="STRING" id="1116229.S3D2P0"/>
<name>S3D2P0_GLAL2</name>
<dbReference type="KEGG" id="glz:GLAREA_12732"/>
<feature type="compositionally biased region" description="Basic and acidic residues" evidence="1">
    <location>
        <begin position="107"/>
        <end position="119"/>
    </location>
</feature>
<protein>
    <recommendedName>
        <fullName evidence="4">Zinc knuckle CX2CX3GHX4C domain-containing protein</fullName>
    </recommendedName>
</protein>
<organism evidence="2 3">
    <name type="scientific">Glarea lozoyensis (strain ATCC 20868 / MF5171)</name>
    <dbReference type="NCBI Taxonomy" id="1116229"/>
    <lineage>
        <taxon>Eukaryota</taxon>
        <taxon>Fungi</taxon>
        <taxon>Dikarya</taxon>
        <taxon>Ascomycota</taxon>
        <taxon>Pezizomycotina</taxon>
        <taxon>Leotiomycetes</taxon>
        <taxon>Helotiales</taxon>
        <taxon>Helotiaceae</taxon>
        <taxon>Glarea</taxon>
    </lineage>
</organism>
<dbReference type="RefSeq" id="XP_008081704.1">
    <property type="nucleotide sequence ID" value="XM_008083513.1"/>
</dbReference>
<evidence type="ECO:0000313" key="2">
    <source>
        <dbReference type="EMBL" id="EPE31429.1"/>
    </source>
</evidence>
<feature type="region of interest" description="Disordered" evidence="1">
    <location>
        <begin position="252"/>
        <end position="284"/>
    </location>
</feature>
<feature type="compositionally biased region" description="Acidic residues" evidence="1">
    <location>
        <begin position="255"/>
        <end position="268"/>
    </location>
</feature>
<evidence type="ECO:0000313" key="3">
    <source>
        <dbReference type="Proteomes" id="UP000016922"/>
    </source>
</evidence>
<dbReference type="AlphaFoldDB" id="S3D2P0"/>
<dbReference type="OrthoDB" id="444325at2759"/>
<gene>
    <name evidence="2" type="ORF">GLAREA_12732</name>
</gene>
<reference evidence="2 3" key="1">
    <citation type="journal article" date="2013" name="BMC Genomics">
        <title>Genomics-driven discovery of the pneumocandin biosynthetic gene cluster in the fungus Glarea lozoyensis.</title>
        <authorList>
            <person name="Chen L."/>
            <person name="Yue Q."/>
            <person name="Zhang X."/>
            <person name="Xiang M."/>
            <person name="Wang C."/>
            <person name="Li S."/>
            <person name="Che Y."/>
            <person name="Ortiz-Lopez F.J."/>
            <person name="Bills G.F."/>
            <person name="Liu X."/>
            <person name="An Z."/>
        </authorList>
    </citation>
    <scope>NUCLEOTIDE SEQUENCE [LARGE SCALE GENOMIC DNA]</scope>
    <source>
        <strain evidence="3">ATCC 20868 / MF5171</strain>
    </source>
</reference>
<evidence type="ECO:0008006" key="4">
    <source>
        <dbReference type="Google" id="ProtNLM"/>
    </source>
</evidence>
<feature type="region of interest" description="Disordered" evidence="1">
    <location>
        <begin position="79"/>
        <end position="238"/>
    </location>
</feature>
<dbReference type="EMBL" id="KE145362">
    <property type="protein sequence ID" value="EPE31429.1"/>
    <property type="molecule type" value="Genomic_DNA"/>
</dbReference>
<sequence length="756" mass="84294">MDPAFDKPPDLRYTCTICNANGKHYKSLCPKNPDPFSIIQRRKEQGLKTSSVVPRSSSRDTVENGELLKIRQFDRDNARLSRDPNLRRSISPLPKSKKFHPWAPLETAKDTSHRPEQSTKVESTYGRFSRKRSLSNSPNRDSAAPALQNKRAKFRKTEEGANGMRKTKQSRAETEATTEAIEELLTEGRAKGAAVGENDAIETAKQVSNPDEIDLRSDHEYASGSGDNAFEDTPGLDTSTSAIKNLHISYSSVDSSDEDNDPDAEMEESSTTQQESQKSNKFSDFVQRLIDSRKEMKEIVNRIPKRPSAAAMWRRASQRRRESTITDSPLPSPMSSPIVTDVWKYKIRSPTGTFETHISPKIIQLDGSHEEMPKELSKSFPRRKNKLSEFGKGALEKVIGAAGSMRGRTRSRPILNHTEPFISRSPSPPLPCPKDDVKVLAPKSCNIPRVLVTSLPAQLCDKDLPQIPTSKRVSYHLERSAASLPGCPSNQSVRKESTRLLHSSTFSTRNCSRDSALSVSRSTNEFRSTVRKIIEESKSEDIRKSTENLNRPQIARPKIVRSMSHIPKSCAGVFEVTMTTERHVHFRKSGGCSSSKDRIEANRLAQLNELRKFGVSFKLATPLPDDLHFLKNGGGKQVKGEDDTGGRSFTGTVQEPHVKFGKNCQNLSGREIFLNDVKKFGANFKFSTPLPDDLEYICRRRGQPKGTKDNELANIDNGVVLEDAGPSNQTPETVDRETDVAPKSDALIRGEDHITQ</sequence>
<accession>S3D2P0</accession>
<dbReference type="HOGENOM" id="CLU_368437_0_0_1"/>
<dbReference type="GeneID" id="19471772"/>